<name>A0A8E2JN00_9PEZI</name>
<dbReference type="Proteomes" id="UP000250140">
    <property type="component" value="Unassembled WGS sequence"/>
</dbReference>
<dbReference type="AlphaFoldDB" id="A0A8E2JN00"/>
<accession>A0A8E2JN00</accession>
<organism evidence="1 2">
    <name type="scientific">Glonium stellatum</name>
    <dbReference type="NCBI Taxonomy" id="574774"/>
    <lineage>
        <taxon>Eukaryota</taxon>
        <taxon>Fungi</taxon>
        <taxon>Dikarya</taxon>
        <taxon>Ascomycota</taxon>
        <taxon>Pezizomycotina</taxon>
        <taxon>Dothideomycetes</taxon>
        <taxon>Pleosporomycetidae</taxon>
        <taxon>Gloniales</taxon>
        <taxon>Gloniaceae</taxon>
        <taxon>Glonium</taxon>
    </lineage>
</organism>
<keyword evidence="2" id="KW-1185">Reference proteome</keyword>
<evidence type="ECO:0000313" key="2">
    <source>
        <dbReference type="Proteomes" id="UP000250140"/>
    </source>
</evidence>
<protein>
    <submittedName>
        <fullName evidence="1">Uncharacterized protein</fullName>
    </submittedName>
</protein>
<gene>
    <name evidence="1" type="ORF">AOQ84DRAFT_227513</name>
</gene>
<dbReference type="EMBL" id="KV750756">
    <property type="protein sequence ID" value="OCL03365.1"/>
    <property type="molecule type" value="Genomic_DNA"/>
</dbReference>
<evidence type="ECO:0000313" key="1">
    <source>
        <dbReference type="EMBL" id="OCL03365.1"/>
    </source>
</evidence>
<proteinExistence type="predicted"/>
<sequence>MASLASVFASPIATTIVVCQHVPRTNSVLIIFWQREEKTRRLHSVRDARSSLSSQFPSRSPEWPVAFFALSRGCGCTGVTSPAAFHRAATALSIRLPPWPPRFLPALPLELRYLATSTAAPPPSTPYGLRQHDQAVL</sequence>
<reference evidence="1 2" key="1">
    <citation type="journal article" date="2016" name="Nat. Commun.">
        <title>Ectomycorrhizal ecology is imprinted in the genome of the dominant symbiotic fungus Cenococcum geophilum.</title>
        <authorList>
            <consortium name="DOE Joint Genome Institute"/>
            <person name="Peter M."/>
            <person name="Kohler A."/>
            <person name="Ohm R.A."/>
            <person name="Kuo A."/>
            <person name="Krutzmann J."/>
            <person name="Morin E."/>
            <person name="Arend M."/>
            <person name="Barry K.W."/>
            <person name="Binder M."/>
            <person name="Choi C."/>
            <person name="Clum A."/>
            <person name="Copeland A."/>
            <person name="Grisel N."/>
            <person name="Haridas S."/>
            <person name="Kipfer T."/>
            <person name="LaButti K."/>
            <person name="Lindquist E."/>
            <person name="Lipzen A."/>
            <person name="Maire R."/>
            <person name="Meier B."/>
            <person name="Mihaltcheva S."/>
            <person name="Molinier V."/>
            <person name="Murat C."/>
            <person name="Poggeler S."/>
            <person name="Quandt C.A."/>
            <person name="Sperisen C."/>
            <person name="Tritt A."/>
            <person name="Tisserant E."/>
            <person name="Crous P.W."/>
            <person name="Henrissat B."/>
            <person name="Nehls U."/>
            <person name="Egli S."/>
            <person name="Spatafora J.W."/>
            <person name="Grigoriev I.V."/>
            <person name="Martin F.M."/>
        </authorList>
    </citation>
    <scope>NUCLEOTIDE SEQUENCE [LARGE SCALE GENOMIC DNA]</scope>
    <source>
        <strain evidence="1 2">CBS 207.34</strain>
    </source>
</reference>